<keyword evidence="6 8" id="KW-1133">Transmembrane helix</keyword>
<protein>
    <submittedName>
        <fullName evidence="10">Amino acid ABC transporter permease</fullName>
    </submittedName>
</protein>
<comment type="caution">
    <text evidence="10">The sequence shown here is derived from an EMBL/GenBank/DDBJ whole genome shotgun (WGS) entry which is preliminary data.</text>
</comment>
<dbReference type="GO" id="GO:0022857">
    <property type="term" value="F:transmembrane transporter activity"/>
    <property type="evidence" value="ECO:0007669"/>
    <property type="project" value="InterPro"/>
</dbReference>
<keyword evidence="2 8" id="KW-0813">Transport</keyword>
<gene>
    <name evidence="10" type="ORF">IEO70_04150</name>
</gene>
<name>A0A927CY98_9BACI</name>
<evidence type="ECO:0000313" key="10">
    <source>
        <dbReference type="EMBL" id="MBD3107549.1"/>
    </source>
</evidence>
<sequence>MTVFDISFAIEHFPDVLKGVPITLLIAAVSIVIGSLIGLGMALSRIYKVPILNQLTTVFVSFIRGTPLLVQLYVFFYGIPELLDWVNATWETKWNADNISPLWYAFIVYSMNAAAYTTEIFRASLNSITSGQMEACHSVGMTTWQGLRRIVFPQMIVMALPNMGNIFINLIKSTSLAFAVKVVEIMAISKMIANKGYNFLEMYVVASIIYWIVCLLLELMFYYLEKHLSAHKYKPTTITS</sequence>
<dbReference type="AlphaFoldDB" id="A0A927CY98"/>
<evidence type="ECO:0000256" key="3">
    <source>
        <dbReference type="ARBA" id="ARBA00022475"/>
    </source>
</evidence>
<dbReference type="NCBIfam" id="TIGR01726">
    <property type="entry name" value="HEQRo_perm_3TM"/>
    <property type="match status" value="1"/>
</dbReference>
<comment type="similarity">
    <text evidence="8">Belongs to the binding-protein-dependent transport system permease family.</text>
</comment>
<keyword evidence="4 8" id="KW-0812">Transmembrane</keyword>
<comment type="subcellular location">
    <subcellularLocation>
        <location evidence="1 8">Cell membrane</location>
        <topology evidence="1 8">Multi-pass membrane protein</topology>
    </subcellularLocation>
</comment>
<dbReference type="PANTHER" id="PTHR30614:SF0">
    <property type="entry name" value="L-CYSTINE TRANSPORT SYSTEM PERMEASE PROTEIN TCYL"/>
    <property type="match status" value="1"/>
</dbReference>
<reference evidence="10" key="1">
    <citation type="submission" date="2020-09" db="EMBL/GenBank/DDBJ databases">
        <title>Bacillus faecalis sp. nov., a moderately halophilic bacterium isolated from cow faeces.</title>
        <authorList>
            <person name="Jiang L."/>
            <person name="Lee J."/>
        </authorList>
    </citation>
    <scope>NUCLEOTIDE SEQUENCE</scope>
    <source>
        <strain evidence="10">AGMB 02131</strain>
    </source>
</reference>
<dbReference type="InterPro" id="IPR000515">
    <property type="entry name" value="MetI-like"/>
</dbReference>
<keyword evidence="7 8" id="KW-0472">Membrane</keyword>
<dbReference type="InterPro" id="IPR035906">
    <property type="entry name" value="MetI-like_sf"/>
</dbReference>
<dbReference type="Proteomes" id="UP000602076">
    <property type="component" value="Unassembled WGS sequence"/>
</dbReference>
<feature type="domain" description="ABC transmembrane type-1" evidence="9">
    <location>
        <begin position="20"/>
        <end position="221"/>
    </location>
</feature>
<evidence type="ECO:0000256" key="2">
    <source>
        <dbReference type="ARBA" id="ARBA00022448"/>
    </source>
</evidence>
<feature type="transmembrane region" description="Helical" evidence="8">
    <location>
        <begin position="55"/>
        <end position="79"/>
    </location>
</feature>
<keyword evidence="3" id="KW-1003">Cell membrane</keyword>
<dbReference type="Gene3D" id="1.10.3720.10">
    <property type="entry name" value="MetI-like"/>
    <property type="match status" value="1"/>
</dbReference>
<evidence type="ECO:0000256" key="6">
    <source>
        <dbReference type="ARBA" id="ARBA00022989"/>
    </source>
</evidence>
<proteinExistence type="inferred from homology"/>
<evidence type="ECO:0000256" key="8">
    <source>
        <dbReference type="RuleBase" id="RU363032"/>
    </source>
</evidence>
<dbReference type="CDD" id="cd06261">
    <property type="entry name" value="TM_PBP2"/>
    <property type="match status" value="1"/>
</dbReference>
<evidence type="ECO:0000259" key="9">
    <source>
        <dbReference type="PROSITE" id="PS50928"/>
    </source>
</evidence>
<keyword evidence="5" id="KW-0029">Amino-acid transport</keyword>
<evidence type="ECO:0000256" key="5">
    <source>
        <dbReference type="ARBA" id="ARBA00022970"/>
    </source>
</evidence>
<feature type="transmembrane region" description="Helical" evidence="8">
    <location>
        <begin position="99"/>
        <end position="117"/>
    </location>
</feature>
<dbReference type="InterPro" id="IPR010065">
    <property type="entry name" value="AA_ABC_transptr_permease_3TM"/>
</dbReference>
<evidence type="ECO:0000313" key="11">
    <source>
        <dbReference type="Proteomes" id="UP000602076"/>
    </source>
</evidence>
<feature type="transmembrane region" description="Helical" evidence="8">
    <location>
        <begin position="203"/>
        <end position="224"/>
    </location>
</feature>
<accession>A0A927CY98</accession>
<evidence type="ECO:0000256" key="1">
    <source>
        <dbReference type="ARBA" id="ARBA00004651"/>
    </source>
</evidence>
<dbReference type="Pfam" id="PF00528">
    <property type="entry name" value="BPD_transp_1"/>
    <property type="match status" value="1"/>
</dbReference>
<dbReference type="GO" id="GO:0006865">
    <property type="term" value="P:amino acid transport"/>
    <property type="evidence" value="ECO:0007669"/>
    <property type="project" value="UniProtKB-KW"/>
</dbReference>
<evidence type="ECO:0000256" key="7">
    <source>
        <dbReference type="ARBA" id="ARBA00023136"/>
    </source>
</evidence>
<keyword evidence="11" id="KW-1185">Reference proteome</keyword>
<dbReference type="GO" id="GO:0043190">
    <property type="term" value="C:ATP-binding cassette (ABC) transporter complex"/>
    <property type="evidence" value="ECO:0007669"/>
    <property type="project" value="InterPro"/>
</dbReference>
<dbReference type="PANTHER" id="PTHR30614">
    <property type="entry name" value="MEMBRANE COMPONENT OF AMINO ACID ABC TRANSPORTER"/>
    <property type="match status" value="1"/>
</dbReference>
<feature type="transmembrane region" description="Helical" evidence="8">
    <location>
        <begin position="20"/>
        <end position="43"/>
    </location>
</feature>
<dbReference type="EMBL" id="JACXSI010000007">
    <property type="protein sequence ID" value="MBD3107549.1"/>
    <property type="molecule type" value="Genomic_DNA"/>
</dbReference>
<dbReference type="PROSITE" id="PS50928">
    <property type="entry name" value="ABC_TM1"/>
    <property type="match status" value="1"/>
</dbReference>
<dbReference type="InterPro" id="IPR043429">
    <property type="entry name" value="ArtM/GltK/GlnP/TcyL/YhdX-like"/>
</dbReference>
<dbReference type="FunFam" id="1.10.3720.10:FF:000006">
    <property type="entry name" value="Glutamate/aspartate ABC transporter, permease protein GltK"/>
    <property type="match status" value="1"/>
</dbReference>
<dbReference type="RefSeq" id="WP_190997093.1">
    <property type="nucleotide sequence ID" value="NZ_JACXSI010000007.1"/>
</dbReference>
<organism evidence="10 11">
    <name type="scientific">Peribacillus faecalis</name>
    <dbReference type="NCBI Taxonomy" id="2772559"/>
    <lineage>
        <taxon>Bacteria</taxon>
        <taxon>Bacillati</taxon>
        <taxon>Bacillota</taxon>
        <taxon>Bacilli</taxon>
        <taxon>Bacillales</taxon>
        <taxon>Bacillaceae</taxon>
        <taxon>Peribacillus</taxon>
    </lineage>
</organism>
<dbReference type="SUPFAM" id="SSF161098">
    <property type="entry name" value="MetI-like"/>
    <property type="match status" value="1"/>
</dbReference>
<evidence type="ECO:0000256" key="4">
    <source>
        <dbReference type="ARBA" id="ARBA00022692"/>
    </source>
</evidence>